<comment type="caution">
    <text evidence="2">The sequence shown here is derived from an EMBL/GenBank/DDBJ whole genome shotgun (WGS) entry which is preliminary data.</text>
</comment>
<gene>
    <name evidence="2" type="ORF">COEU31_10280</name>
</gene>
<name>A0AAI9K2H6_9FIRM</name>
<organism evidence="2 3">
    <name type="scientific">Coprococcus eutactus</name>
    <dbReference type="NCBI Taxonomy" id="33043"/>
    <lineage>
        <taxon>Bacteria</taxon>
        <taxon>Bacillati</taxon>
        <taxon>Bacillota</taxon>
        <taxon>Clostridia</taxon>
        <taxon>Lachnospirales</taxon>
        <taxon>Lachnospiraceae</taxon>
        <taxon>Coprococcus</taxon>
    </lineage>
</organism>
<keyword evidence="1" id="KW-0732">Signal</keyword>
<protein>
    <recommendedName>
        <fullName evidence="4">Maltose-binding periplasmic proteins/domains</fullName>
    </recommendedName>
</protein>
<reference evidence="2" key="1">
    <citation type="submission" date="2020-06" db="EMBL/GenBank/DDBJ databases">
        <title>Characterization of fructooligosaccharide metabolism and fructooligosaccharide-degrading enzymes in human commensal butyrate producers.</title>
        <authorList>
            <person name="Tanno H."/>
            <person name="Fujii T."/>
            <person name="Hirano K."/>
            <person name="Maeno S."/>
            <person name="Tonozuka T."/>
            <person name="Sakamoto M."/>
            <person name="Ohkuma M."/>
            <person name="Tochio T."/>
            <person name="Endo A."/>
        </authorList>
    </citation>
    <scope>NUCLEOTIDE SEQUENCE</scope>
    <source>
        <strain evidence="2">JCM 31265</strain>
    </source>
</reference>
<sequence>MRRINIFLLLAAVIIMCCGCAGTSENEENVKGMSEYQKAQLDVAEVYGFGKTHDGYVCIGENPDGDAVKMTLTSLDGEPREEKLDLDSIISADEKISAAYVDGDGSVYIALSSVTGDGDIESRIALITGNGEVRQLSEGIEGNVTAVRLLADGSGYISGCPGGEIRCFSMDGEERFAIKNMDYTDICVAGDRLMVLTERSLLSYDISDGSEAETTTSFDEGMADGLAETFSGKGMDAVSCRNVMKYDDATDSLYLMLSTGLYEYKLEDRLGIRLATFRDSDIEYDYVVESSDTFVAIAGDRSGRKNVVVYSSDPSYASTVVDEEPDDKTVTLYSLYYAESYETLISWYEAYHSDMTVKYVWGVDDENGISESDAISALNTQLLAGEGPDVIIMDGLNVGSYEDTGVLMELSKVYDDILQENPDCLENVLNAYRNSDGSIYAIPAMETFTAIIGPENEVKNVTDARSLAAYISSQDRPEYGNDLSFYYWECYFDTLYPVYASEIVDSDGNYDAEMLRKFLEDLKLLYDTEMERTTQDQIDEWTAEWGSYSDQVKRAINSEYMSPLFNRSWSGRKSAFVNMKTMGESWRFYSIKEDYGVGAGESGENTDYAYEIWGNDSGKVFVPNTVIAVNAGSKSLDNAVSFMKALFSTDVQKIYYGVDCGNPVNMEGVREWNREAQSMGTPGGKITLGGSDYMDWSYWRKEEYLDEYIRKLRELDTPSNPDARVRSVIRDNAADYLENGESLDSIVDSIDKLLGVYLSE</sequence>
<dbReference type="Gene3D" id="3.40.190.10">
    <property type="entry name" value="Periplasmic binding protein-like II"/>
    <property type="match status" value="1"/>
</dbReference>
<dbReference type="EMBL" id="BLYL01000004">
    <property type="protein sequence ID" value="GFO93982.1"/>
    <property type="molecule type" value="Genomic_DNA"/>
</dbReference>
<dbReference type="AlphaFoldDB" id="A0AAI9K2H6"/>
<dbReference type="Pfam" id="PF01547">
    <property type="entry name" value="SBP_bac_1"/>
    <property type="match status" value="1"/>
</dbReference>
<feature type="chain" id="PRO_5042562879" description="Maltose-binding periplasmic proteins/domains" evidence="1">
    <location>
        <begin position="24"/>
        <end position="760"/>
    </location>
</feature>
<dbReference type="InterPro" id="IPR006059">
    <property type="entry name" value="SBP"/>
</dbReference>
<dbReference type="SUPFAM" id="SSF63829">
    <property type="entry name" value="Calcium-dependent phosphotriesterase"/>
    <property type="match status" value="1"/>
</dbReference>
<evidence type="ECO:0000313" key="3">
    <source>
        <dbReference type="Proteomes" id="UP000660047"/>
    </source>
</evidence>
<evidence type="ECO:0000313" key="2">
    <source>
        <dbReference type="EMBL" id="GFO93982.1"/>
    </source>
</evidence>
<dbReference type="RefSeq" id="WP_015533752.1">
    <property type="nucleotide sequence ID" value="NZ_BLYL01000004.1"/>
</dbReference>
<accession>A0AAI9K2H6</accession>
<proteinExistence type="predicted"/>
<feature type="signal peptide" evidence="1">
    <location>
        <begin position="1"/>
        <end position="23"/>
    </location>
</feature>
<evidence type="ECO:0008006" key="4">
    <source>
        <dbReference type="Google" id="ProtNLM"/>
    </source>
</evidence>
<dbReference type="Proteomes" id="UP000660047">
    <property type="component" value="Unassembled WGS sequence"/>
</dbReference>
<evidence type="ECO:0000256" key="1">
    <source>
        <dbReference type="SAM" id="SignalP"/>
    </source>
</evidence>
<dbReference type="SUPFAM" id="SSF53850">
    <property type="entry name" value="Periplasmic binding protein-like II"/>
    <property type="match status" value="1"/>
</dbReference>